<organism evidence="2 3">
    <name type="scientific">Kitasatospora acidiphila</name>
    <dbReference type="NCBI Taxonomy" id="2567942"/>
    <lineage>
        <taxon>Bacteria</taxon>
        <taxon>Bacillati</taxon>
        <taxon>Actinomycetota</taxon>
        <taxon>Actinomycetes</taxon>
        <taxon>Kitasatosporales</taxon>
        <taxon>Streptomycetaceae</taxon>
        <taxon>Kitasatospora</taxon>
    </lineage>
</organism>
<keyword evidence="3" id="KW-1185">Reference proteome</keyword>
<accession>A0A540W6M0</accession>
<gene>
    <name evidence="2" type="ORF">E6W39_23540</name>
</gene>
<protein>
    <recommendedName>
        <fullName evidence="1">A-factor biosynthesis hotdog domain-containing protein</fullName>
    </recommendedName>
</protein>
<sequence length="163" mass="16963">MTTAMTTAPLRTAPAPAPVPMVEVTGTALLLDQPAAPLAYGAVTVSGLRETGDAEYTAQARLLGFSTDVGHEPALMLEAARQAVAAGARTFYSAPLGSETALTFLQVHSMGPGPVAIADSLLLKITVTDRRAHHGTITALDHTVELFAHDALVGRVDVALRIR</sequence>
<evidence type="ECO:0000313" key="2">
    <source>
        <dbReference type="EMBL" id="TQF04650.1"/>
    </source>
</evidence>
<evidence type="ECO:0000259" key="1">
    <source>
        <dbReference type="Pfam" id="PF03756"/>
    </source>
</evidence>
<reference evidence="2 3" key="1">
    <citation type="submission" date="2019-06" db="EMBL/GenBank/DDBJ databases">
        <title>Description of Kitasatospora acidophila sp. nov. isolated from pine grove soil, and reclassification of Streptomyces novaecaesareae to Kitasatospora novaeceasareae comb. nov.</title>
        <authorList>
            <person name="Kim M.J."/>
        </authorList>
    </citation>
    <scope>NUCLEOTIDE SEQUENCE [LARGE SCALE GENOMIC DNA]</scope>
    <source>
        <strain evidence="2 3">MMS16-CNU292</strain>
    </source>
</reference>
<proteinExistence type="predicted"/>
<evidence type="ECO:0000313" key="3">
    <source>
        <dbReference type="Proteomes" id="UP000319103"/>
    </source>
</evidence>
<dbReference type="Pfam" id="PF03756">
    <property type="entry name" value="AfsA"/>
    <property type="match status" value="1"/>
</dbReference>
<feature type="domain" description="A-factor biosynthesis hotdog" evidence="1">
    <location>
        <begin position="71"/>
        <end position="159"/>
    </location>
</feature>
<dbReference type="RefSeq" id="WP_141635209.1">
    <property type="nucleotide sequence ID" value="NZ_VIGB01000003.1"/>
</dbReference>
<comment type="caution">
    <text evidence="2">The sequence shown here is derived from an EMBL/GenBank/DDBJ whole genome shotgun (WGS) entry which is preliminary data.</text>
</comment>
<dbReference type="Proteomes" id="UP000319103">
    <property type="component" value="Unassembled WGS sequence"/>
</dbReference>
<name>A0A540W6M0_9ACTN</name>
<dbReference type="InterPro" id="IPR005509">
    <property type="entry name" value="AfsA_hotdog_dom"/>
</dbReference>
<dbReference type="AlphaFoldDB" id="A0A540W6M0"/>
<dbReference type="EMBL" id="VIGB01000003">
    <property type="protein sequence ID" value="TQF04650.1"/>
    <property type="molecule type" value="Genomic_DNA"/>
</dbReference>